<reference evidence="2 3" key="1">
    <citation type="submission" date="2019-06" db="EMBL/GenBank/DDBJ databases">
        <title>A chromosome-scale genome assembly of the striped catfish, Pangasianodon hypophthalmus.</title>
        <authorList>
            <person name="Wen M."/>
            <person name="Zahm M."/>
            <person name="Roques C."/>
            <person name="Cabau C."/>
            <person name="Klopp C."/>
            <person name="Donnadieu C."/>
            <person name="Jouanno E."/>
            <person name="Avarre J.-C."/>
            <person name="Campet M."/>
            <person name="Ha T.T.T."/>
            <person name="Dugue R."/>
            <person name="Lampietro C."/>
            <person name="Louis A."/>
            <person name="Herpin A."/>
            <person name="Echchiki A."/>
            <person name="Berthelot C."/>
            <person name="Parey E."/>
            <person name="Roest-Crollius H."/>
            <person name="Braasch I."/>
            <person name="Postlethwait J."/>
            <person name="Bobe J."/>
            <person name="Montfort J."/>
            <person name="Bouchez O."/>
            <person name="Begum T."/>
            <person name="Schartl M."/>
            <person name="Guiguen Y."/>
        </authorList>
    </citation>
    <scope>NUCLEOTIDE SEQUENCE [LARGE SCALE GENOMIC DNA]</scope>
    <source>
        <strain evidence="2 3">Indonesia</strain>
        <tissue evidence="2">Blood</tissue>
    </source>
</reference>
<feature type="region of interest" description="Disordered" evidence="1">
    <location>
        <begin position="67"/>
        <end position="98"/>
    </location>
</feature>
<feature type="compositionally biased region" description="Basic and acidic residues" evidence="1">
    <location>
        <begin position="355"/>
        <end position="443"/>
    </location>
</feature>
<name>A0A5N5ND62_PANHP</name>
<dbReference type="AlphaFoldDB" id="A0A5N5ND62"/>
<dbReference type="PANTHER" id="PTHR18949:SF1">
    <property type="entry name" value="LYMPHOCYTE-SPECIFIC PROTEIN 1"/>
    <property type="match status" value="1"/>
</dbReference>
<sequence length="674" mass="76881">MASLSWRREGKKMLNYSLRSLNENHMQKLGREKEGGEAALRTGRRKSAHRKSASCVELAKTHRNTKIPKCKDDSFSSTSSVKRATEEREMSSAILRRNSSKQGLQNLLRVTAQRSIEDAEEIERERRRRAREALRKDHSITGSAGSPLDSSGPTEESLFESELKPSGSGTLEEDEGFSDWTQRLERGRRIRQEENDPREEDLEVERTMNGGSRREEISSTVLNLQHKGQGEVEEVVDYMPGRKSSEKCMLFGDKTGSLRARETPEWKEELIRVNMRQEDEPRPHVEDKVKEVRKEVKVSYTSKVFLQQDRTPSTNSEDPAGEEVTSHLLKTRKTTSRIVGQGLESREQAGASLETEQKLEKFRRSHQEKESQELEQLRQRQAEAEVELEELKKRREERRRVREEEERRKEEEEQQRLAKEEEEKKQMKEDIERRRMEAAERRMKSLNMSSPDGDESFNPLSPKSPTFKREHEERLTAESTCSIMDRTESLNRSLKKSNSFKKTQPPLLLSKIDDKLEQYTHAVESLSKEAKPPKSAALDMPSVPEPVVAKKNLFEAGEAWNQGASKGTPSKDTDGLKVGVADLITQWVKGSPEGGNRYAQSRPCDVKAGDVLQKKNMWEIIGEGSATGRSGQAGKGTSSGKRYKFVVTGHGKYEKISIDDDHYSDYPNGKSSKE</sequence>
<feature type="compositionally biased region" description="Basic and acidic residues" evidence="1">
    <location>
        <begin position="27"/>
        <end position="36"/>
    </location>
</feature>
<dbReference type="InterPro" id="IPR006018">
    <property type="entry name" value="Caldesmon_LSP"/>
</dbReference>
<keyword evidence="3" id="KW-1185">Reference proteome</keyword>
<protein>
    <recommendedName>
        <fullName evidence="4">Non-muscle caldesmon-like</fullName>
    </recommendedName>
</protein>
<dbReference type="Pfam" id="PF02029">
    <property type="entry name" value="Caldesmon"/>
    <property type="match status" value="1"/>
</dbReference>
<evidence type="ECO:0000313" key="3">
    <source>
        <dbReference type="Proteomes" id="UP000327468"/>
    </source>
</evidence>
<feature type="compositionally biased region" description="Basic and acidic residues" evidence="1">
    <location>
        <begin position="467"/>
        <end position="476"/>
    </location>
</feature>
<comment type="caution">
    <text evidence="2">The sequence shown here is derived from an EMBL/GenBank/DDBJ whole genome shotgun (WGS) entry which is preliminary data.</text>
</comment>
<proteinExistence type="predicted"/>
<feature type="region of interest" description="Disordered" evidence="1">
    <location>
        <begin position="27"/>
        <end position="55"/>
    </location>
</feature>
<dbReference type="PRINTS" id="PR01076">
    <property type="entry name" value="CALDESMON"/>
</dbReference>
<dbReference type="GO" id="GO:0006936">
    <property type="term" value="P:muscle contraction"/>
    <property type="evidence" value="ECO:0007669"/>
    <property type="project" value="InterPro"/>
</dbReference>
<dbReference type="GO" id="GO:0017022">
    <property type="term" value="F:myosin binding"/>
    <property type="evidence" value="ECO:0007669"/>
    <property type="project" value="InterPro"/>
</dbReference>
<dbReference type="EMBL" id="VFJC01000010">
    <property type="protein sequence ID" value="KAB5565560.1"/>
    <property type="molecule type" value="Genomic_DNA"/>
</dbReference>
<dbReference type="Proteomes" id="UP000327468">
    <property type="component" value="Chromosome 9"/>
</dbReference>
<dbReference type="PANTHER" id="PTHR18949">
    <property type="entry name" value="CALDESMON"/>
    <property type="match status" value="1"/>
</dbReference>
<accession>A0A5N5ND62</accession>
<evidence type="ECO:0000256" key="1">
    <source>
        <dbReference type="SAM" id="MobiDB-lite"/>
    </source>
</evidence>
<dbReference type="GO" id="GO:0005516">
    <property type="term" value="F:calmodulin binding"/>
    <property type="evidence" value="ECO:0007669"/>
    <property type="project" value="InterPro"/>
</dbReference>
<feature type="compositionally biased region" description="Polar residues" evidence="1">
    <location>
        <begin position="140"/>
        <end position="154"/>
    </location>
</feature>
<dbReference type="GO" id="GO:0003779">
    <property type="term" value="F:actin binding"/>
    <property type="evidence" value="ECO:0007669"/>
    <property type="project" value="InterPro"/>
</dbReference>
<feature type="compositionally biased region" description="Basic and acidic residues" evidence="1">
    <location>
        <begin position="182"/>
        <end position="195"/>
    </location>
</feature>
<feature type="region of interest" description="Disordered" evidence="1">
    <location>
        <begin position="524"/>
        <end position="543"/>
    </location>
</feature>
<gene>
    <name evidence="2" type="ORF">PHYPO_G00242970</name>
</gene>
<dbReference type="InterPro" id="IPR006017">
    <property type="entry name" value="Caldesmon"/>
</dbReference>
<evidence type="ECO:0000313" key="2">
    <source>
        <dbReference type="EMBL" id="KAB5565560.1"/>
    </source>
</evidence>
<feature type="compositionally biased region" description="Polar residues" evidence="1">
    <location>
        <begin position="306"/>
        <end position="317"/>
    </location>
</feature>
<organism evidence="2 3">
    <name type="scientific">Pangasianodon hypophthalmus</name>
    <name type="common">Striped catfish</name>
    <name type="synonym">Helicophagus hypophthalmus</name>
    <dbReference type="NCBI Taxonomy" id="310915"/>
    <lineage>
        <taxon>Eukaryota</taxon>
        <taxon>Metazoa</taxon>
        <taxon>Chordata</taxon>
        <taxon>Craniata</taxon>
        <taxon>Vertebrata</taxon>
        <taxon>Euteleostomi</taxon>
        <taxon>Actinopterygii</taxon>
        <taxon>Neopterygii</taxon>
        <taxon>Teleostei</taxon>
        <taxon>Ostariophysi</taxon>
        <taxon>Siluriformes</taxon>
        <taxon>Pangasiidae</taxon>
        <taxon>Pangasianodon</taxon>
    </lineage>
</organism>
<feature type="region of interest" description="Disordered" evidence="1">
    <location>
        <begin position="128"/>
        <end position="228"/>
    </location>
</feature>
<feature type="compositionally biased region" description="Basic residues" evidence="1">
    <location>
        <begin position="42"/>
        <end position="52"/>
    </location>
</feature>
<feature type="region of interest" description="Disordered" evidence="1">
    <location>
        <begin position="306"/>
        <end position="485"/>
    </location>
</feature>
<evidence type="ECO:0008006" key="4">
    <source>
        <dbReference type="Google" id="ProtNLM"/>
    </source>
</evidence>